<proteinExistence type="predicted"/>
<dbReference type="Pfam" id="PF20388">
    <property type="entry name" value="DUF6683"/>
    <property type="match status" value="1"/>
</dbReference>
<dbReference type="OrthoDB" id="7563604at2"/>
<gene>
    <name evidence="2" type="ORF">CVN68_07750</name>
</gene>
<evidence type="ECO:0000313" key="3">
    <source>
        <dbReference type="Proteomes" id="UP000229081"/>
    </source>
</evidence>
<evidence type="ECO:0000256" key="1">
    <source>
        <dbReference type="SAM" id="SignalP"/>
    </source>
</evidence>
<protein>
    <submittedName>
        <fullName evidence="2">Uncharacterized protein</fullName>
    </submittedName>
</protein>
<dbReference type="KEGG" id="sphc:CVN68_07750"/>
<dbReference type="AlphaFoldDB" id="A0A2K8MDA4"/>
<name>A0A2K8MDA4_9SPHN</name>
<dbReference type="InterPro" id="IPR046505">
    <property type="entry name" value="DUF6683"/>
</dbReference>
<keyword evidence="3" id="KW-1185">Reference proteome</keyword>
<organism evidence="2 3">
    <name type="scientific">Sphingomonas psychrotolerans</name>
    <dbReference type="NCBI Taxonomy" id="1327635"/>
    <lineage>
        <taxon>Bacteria</taxon>
        <taxon>Pseudomonadati</taxon>
        <taxon>Pseudomonadota</taxon>
        <taxon>Alphaproteobacteria</taxon>
        <taxon>Sphingomonadales</taxon>
        <taxon>Sphingomonadaceae</taxon>
        <taxon>Sphingomonas</taxon>
    </lineage>
</organism>
<sequence>MPVSKITLRKVVLGAVGALLLAPAPAWAQGAFNMGMLTNTLSQGGSTQSESARASSLPVFRSLSRTPRTTAINRDAIHYSPSMAVRKRNMAQFVSRLRRVDPTSATELERSFARSDPIAEMGGLMRPVGLNPNNVADAMATYLVTAYYGVRGSTDGEPAEFKAVSAQMARAISANGTFAGASDALKQEIAESMMIQAVLANQAVQAAQKKPSAMPAIKAAIAKGSRAAFGFDVTRMRLGPNGLS</sequence>
<dbReference type="Proteomes" id="UP000229081">
    <property type="component" value="Chromosome"/>
</dbReference>
<feature type="signal peptide" evidence="1">
    <location>
        <begin position="1"/>
        <end position="28"/>
    </location>
</feature>
<dbReference type="RefSeq" id="WP_100281687.1">
    <property type="nucleotide sequence ID" value="NZ_CP024923.1"/>
</dbReference>
<accession>A0A2K8MDA4</accession>
<dbReference type="EMBL" id="CP024923">
    <property type="protein sequence ID" value="ATY31878.1"/>
    <property type="molecule type" value="Genomic_DNA"/>
</dbReference>
<evidence type="ECO:0000313" key="2">
    <source>
        <dbReference type="EMBL" id="ATY31878.1"/>
    </source>
</evidence>
<feature type="chain" id="PRO_5014771936" evidence="1">
    <location>
        <begin position="29"/>
        <end position="244"/>
    </location>
</feature>
<keyword evidence="1" id="KW-0732">Signal</keyword>
<reference evidence="2 3" key="1">
    <citation type="submission" date="2017-11" db="EMBL/GenBank/DDBJ databases">
        <title>Complete genome sequence of Sphingomonas sp. Strain Cra20, a psychrotolerant potential plant growth promoting rhizobacteria.</title>
        <authorList>
            <person name="Luo Y."/>
        </authorList>
    </citation>
    <scope>NUCLEOTIDE SEQUENCE [LARGE SCALE GENOMIC DNA]</scope>
    <source>
        <strain evidence="2 3">Cra20</strain>
    </source>
</reference>